<dbReference type="SUPFAM" id="SSF50685">
    <property type="entry name" value="Barwin-like endoglucanases"/>
    <property type="match status" value="1"/>
</dbReference>
<evidence type="ECO:0000256" key="2">
    <source>
        <dbReference type="SAM" id="SignalP"/>
    </source>
</evidence>
<dbReference type="PANTHER" id="PTHR39160">
    <property type="entry name" value="CELL WALL-BINDING PROTEIN YOCH"/>
    <property type="match status" value="1"/>
</dbReference>
<dbReference type="InterPro" id="IPR051933">
    <property type="entry name" value="Resuscitation_pf_RpfB"/>
</dbReference>
<sequence length="323" mass="35305">MTITRKWLIIGLMAICLLAYAPVVGAETTTAAGMTDINGHWAHEEIAKLAQRGVVHPDAAGLFRPDDPITRAEMFKMIVAAKMIKPVAEGESHFADLSADSWLVPYAETAYRLGILDGVSENGLLYLHPDEPVQKQELVSALLRAKGVSGEVNQLLGSEAGKLLEAYPDQADLLPLFKRPFAYALMHQIVHPYQDGTLRPAQLATRAEAAFLAATQLLPSDTEPRLTVAGMEIPYEHMLTVESTAFIEQNPTYLEWPVREGIVAVDPEVIPLGTHLYIEGYGYAVAADIGSGVKEMHVDVFLPSLEAALAYGRQKDTKVYLLD</sequence>
<dbReference type="InterPro" id="IPR036908">
    <property type="entry name" value="RlpA-like_sf"/>
</dbReference>
<dbReference type="GO" id="GO:0019867">
    <property type="term" value="C:outer membrane"/>
    <property type="evidence" value="ECO:0007669"/>
    <property type="project" value="InterPro"/>
</dbReference>
<dbReference type="EMBL" id="JAFBEB010000008">
    <property type="protein sequence ID" value="MBM7591005.1"/>
    <property type="molecule type" value="Genomic_DNA"/>
</dbReference>
<evidence type="ECO:0000313" key="5">
    <source>
        <dbReference type="Proteomes" id="UP000717624"/>
    </source>
</evidence>
<name>A0A938Y0D5_9BACL</name>
<dbReference type="Pfam" id="PF00395">
    <property type="entry name" value="SLH"/>
    <property type="match status" value="2"/>
</dbReference>
<feature type="signal peptide" evidence="2">
    <location>
        <begin position="1"/>
        <end position="21"/>
    </location>
</feature>
<keyword evidence="5" id="KW-1185">Reference proteome</keyword>
<dbReference type="CDD" id="cd14667">
    <property type="entry name" value="3D_containing_proteins"/>
    <property type="match status" value="1"/>
</dbReference>
<evidence type="ECO:0000313" key="4">
    <source>
        <dbReference type="EMBL" id="MBM7591005.1"/>
    </source>
</evidence>
<feature type="domain" description="SLH" evidence="3">
    <location>
        <begin position="29"/>
        <end position="92"/>
    </location>
</feature>
<accession>A0A938Y0D5</accession>
<dbReference type="Pfam" id="PF06725">
    <property type="entry name" value="3D"/>
    <property type="match status" value="1"/>
</dbReference>
<organism evidence="4 5">
    <name type="scientific">Brevibacillus fulvus</name>
    <dbReference type="NCBI Taxonomy" id="1125967"/>
    <lineage>
        <taxon>Bacteria</taxon>
        <taxon>Bacillati</taxon>
        <taxon>Bacillota</taxon>
        <taxon>Bacilli</taxon>
        <taxon>Bacillales</taxon>
        <taxon>Paenibacillaceae</taxon>
        <taxon>Brevibacillus</taxon>
    </lineage>
</organism>
<dbReference type="Gene3D" id="2.40.40.10">
    <property type="entry name" value="RlpA-like domain"/>
    <property type="match status" value="1"/>
</dbReference>
<feature type="chain" id="PRO_5039695321" evidence="2">
    <location>
        <begin position="22"/>
        <end position="323"/>
    </location>
</feature>
<protein>
    <submittedName>
        <fullName evidence="4">3D (Asp-Asp-Asp) domain-containing protein</fullName>
    </submittedName>
</protein>
<feature type="domain" description="SLH" evidence="3">
    <location>
        <begin position="94"/>
        <end position="156"/>
    </location>
</feature>
<evidence type="ECO:0000256" key="1">
    <source>
        <dbReference type="ARBA" id="ARBA00022729"/>
    </source>
</evidence>
<dbReference type="GO" id="GO:0009254">
    <property type="term" value="P:peptidoglycan turnover"/>
    <property type="evidence" value="ECO:0007669"/>
    <property type="project" value="InterPro"/>
</dbReference>
<evidence type="ECO:0000259" key="3">
    <source>
        <dbReference type="PROSITE" id="PS51272"/>
    </source>
</evidence>
<dbReference type="AlphaFoldDB" id="A0A938Y0D5"/>
<dbReference type="RefSeq" id="WP_204518739.1">
    <property type="nucleotide sequence ID" value="NZ_BAABIN010000005.1"/>
</dbReference>
<proteinExistence type="predicted"/>
<reference evidence="4" key="1">
    <citation type="submission" date="2021-01" db="EMBL/GenBank/DDBJ databases">
        <title>Genomic Encyclopedia of Type Strains, Phase IV (KMG-IV): sequencing the most valuable type-strain genomes for metagenomic binning, comparative biology and taxonomic classification.</title>
        <authorList>
            <person name="Goeker M."/>
        </authorList>
    </citation>
    <scope>NUCLEOTIDE SEQUENCE</scope>
    <source>
        <strain evidence="4">DSM 25523</strain>
    </source>
</reference>
<dbReference type="GO" id="GO:0004553">
    <property type="term" value="F:hydrolase activity, hydrolyzing O-glycosyl compounds"/>
    <property type="evidence" value="ECO:0007669"/>
    <property type="project" value="InterPro"/>
</dbReference>
<dbReference type="Proteomes" id="UP000717624">
    <property type="component" value="Unassembled WGS sequence"/>
</dbReference>
<dbReference type="PROSITE" id="PS51272">
    <property type="entry name" value="SLH"/>
    <property type="match status" value="2"/>
</dbReference>
<dbReference type="InterPro" id="IPR059180">
    <property type="entry name" value="3D_YorM"/>
</dbReference>
<gene>
    <name evidence="4" type="ORF">JOD01_002617</name>
</gene>
<dbReference type="InterPro" id="IPR001119">
    <property type="entry name" value="SLH_dom"/>
</dbReference>
<dbReference type="InterPro" id="IPR010611">
    <property type="entry name" value="3D_dom"/>
</dbReference>
<dbReference type="PANTHER" id="PTHR39160:SF4">
    <property type="entry name" value="RESUSCITATION-PROMOTING FACTOR RPFB"/>
    <property type="match status" value="1"/>
</dbReference>
<comment type="caution">
    <text evidence="4">The sequence shown here is derived from an EMBL/GenBank/DDBJ whole genome shotgun (WGS) entry which is preliminary data.</text>
</comment>
<keyword evidence="1 2" id="KW-0732">Signal</keyword>